<keyword evidence="1" id="KW-0812">Transmembrane</keyword>
<dbReference type="PANTHER" id="PTHR12127">
    <property type="entry name" value="MUCOLIPIN"/>
    <property type="match status" value="1"/>
</dbReference>
<organism evidence="2">
    <name type="scientific">Panstrongylus lignarius</name>
    <dbReference type="NCBI Taxonomy" id="156445"/>
    <lineage>
        <taxon>Eukaryota</taxon>
        <taxon>Metazoa</taxon>
        <taxon>Ecdysozoa</taxon>
        <taxon>Arthropoda</taxon>
        <taxon>Hexapoda</taxon>
        <taxon>Insecta</taxon>
        <taxon>Pterygota</taxon>
        <taxon>Neoptera</taxon>
        <taxon>Paraneoptera</taxon>
        <taxon>Hemiptera</taxon>
        <taxon>Heteroptera</taxon>
        <taxon>Panheteroptera</taxon>
        <taxon>Cimicomorpha</taxon>
        <taxon>Reduviidae</taxon>
        <taxon>Triatominae</taxon>
        <taxon>Panstrongylus</taxon>
    </lineage>
</organism>
<evidence type="ECO:0000256" key="1">
    <source>
        <dbReference type="SAM" id="Phobius"/>
    </source>
</evidence>
<protein>
    <submittedName>
        <fullName evidence="2">Putative ca2+-modulated nonselective cation channel polycystin</fullName>
    </submittedName>
</protein>
<accession>A0A224Y1W1</accession>
<reference evidence="2" key="1">
    <citation type="journal article" date="2018" name="PLoS Negl. Trop. Dis.">
        <title>An insight into the salivary gland and fat body transcriptome of Panstrongylus lignarius (Hemiptera: Heteroptera), the main vector of Chagas disease in Peru.</title>
        <authorList>
            <person name="Nevoa J.C."/>
            <person name="Mendes M.T."/>
            <person name="da Silva M.V."/>
            <person name="Soares S.C."/>
            <person name="Oliveira C.J.F."/>
            <person name="Ribeiro J.M.C."/>
        </authorList>
    </citation>
    <scope>NUCLEOTIDE SEQUENCE</scope>
</reference>
<keyword evidence="1" id="KW-1133">Transmembrane helix</keyword>
<sequence>MYATFSIMAVKSSVLWWYSRLYLYSFISLYIYVVLSLFISIIMDAYETIKLYYKEGFPKNDLQIFMTERADELFFNHDDSMSTSPSDVSLRALITGFCCCRRTNGGSSRE</sequence>
<name>A0A224Y1W1_9HEMI</name>
<dbReference type="AlphaFoldDB" id="A0A224Y1W1"/>
<keyword evidence="1" id="KW-0472">Membrane</keyword>
<evidence type="ECO:0000313" key="2">
    <source>
        <dbReference type="EMBL" id="JAW14623.1"/>
    </source>
</evidence>
<dbReference type="InterPro" id="IPR039031">
    <property type="entry name" value="Mucolipin"/>
</dbReference>
<proteinExistence type="predicted"/>
<dbReference type="GO" id="GO:0072345">
    <property type="term" value="F:NAADP-sensitive calcium-release channel activity"/>
    <property type="evidence" value="ECO:0007669"/>
    <property type="project" value="TreeGrafter"/>
</dbReference>
<dbReference type="GO" id="GO:0005886">
    <property type="term" value="C:plasma membrane"/>
    <property type="evidence" value="ECO:0007669"/>
    <property type="project" value="TreeGrafter"/>
</dbReference>
<dbReference type="PANTHER" id="PTHR12127:SF7">
    <property type="entry name" value="SD02261P"/>
    <property type="match status" value="1"/>
</dbReference>
<feature type="transmembrane region" description="Helical" evidence="1">
    <location>
        <begin position="21"/>
        <end position="43"/>
    </location>
</feature>
<dbReference type="GO" id="GO:0005765">
    <property type="term" value="C:lysosomal membrane"/>
    <property type="evidence" value="ECO:0007669"/>
    <property type="project" value="TreeGrafter"/>
</dbReference>
<dbReference type="EMBL" id="GFTR01001803">
    <property type="protein sequence ID" value="JAW14623.1"/>
    <property type="molecule type" value="Transcribed_RNA"/>
</dbReference>